<dbReference type="STRING" id="2082308.A0A2K1R0K8"/>
<feature type="transmembrane region" description="Helical" evidence="1">
    <location>
        <begin position="66"/>
        <end position="84"/>
    </location>
</feature>
<sequence>MTDRLKNLNPLKLIPGGSGFFYQQVPGDSPPGASPFNLQPLKNYRWPSPRRTTERLFPARFSPTRMLWIVISALVLLFLLIGGYEHHEGQQQKEADNKPEPFFWQWYPRLNGFYNGIRTLVPPSDYVPENGYNKSYPVDLITPAEARKLPKMPPLNPVPFNPYPKYDSKEYLANHYKVERCYLDEDEKTPAPDIYVYPGLPQNMSLPFFGSYENLGIEANVCYERFGRFGPYGYGYTPEQGGLGPGNKSEKTGAEKVYFQTGTINYTNIDWGTLQDNCYEKNRIRFEGSVNRKLQKVQRHAYVLRIWEDFYFNEHQMFSLRAMINELSLKSGGEYDVHFLLHVKNTSIPIWADNEVYAQFVRDNMPQEFWNMTTLWSEAQMANYYPGPFGESFENVAGSGIHGVYRSAHFALQWFAQQHPDYDFYWNWEMDLRYTGHYYEFNTRIGDWAKKQPRKGLWERNERYYIPEIHGSWQNFTDLIERETKALGRTPVWGPVPFDSSGMLEAPAENKPKKSYADDNYEWGVGEDADFISFNPIFDPARTNWVFRNDITGYDTTKEKPPRRCAIITVARLSRKLLSLMHEETWKMRHSMFPEMWPPTVALHHGLKAVYAPHPVYFDRDWDLEYMDNVFNKPKEEWESPFGWGEHNQLGSSFYYNSGFSGALWRRWLGQAENNEGGRKAEEEGTGRMCLRSSLHHPIKHELGPMD</sequence>
<dbReference type="InterPro" id="IPR021822">
    <property type="entry name" value="DUF3405"/>
</dbReference>
<keyword evidence="1" id="KW-0472">Membrane</keyword>
<gene>
    <name evidence="2" type="ORF">CAC42_2773</name>
</gene>
<proteinExistence type="predicted"/>
<dbReference type="PANTHER" id="PTHR36205:SF3">
    <property type="entry name" value="MAJOR FACILITATOR SUPERFAMILY TRANSPORTER"/>
    <property type="match status" value="1"/>
</dbReference>
<keyword evidence="3" id="KW-1185">Reference proteome</keyword>
<dbReference type="OrthoDB" id="3353407at2759"/>
<dbReference type="EMBL" id="NKHZ01000017">
    <property type="protein sequence ID" value="PNS20842.1"/>
    <property type="molecule type" value="Genomic_DNA"/>
</dbReference>
<keyword evidence="1" id="KW-0812">Transmembrane</keyword>
<dbReference type="Pfam" id="PF11885">
    <property type="entry name" value="DUF3405"/>
    <property type="match status" value="1"/>
</dbReference>
<accession>A0A2K1R0K8</accession>
<name>A0A2K1R0K8_9PEZI</name>
<evidence type="ECO:0000313" key="3">
    <source>
        <dbReference type="Proteomes" id="UP000243797"/>
    </source>
</evidence>
<evidence type="ECO:0000313" key="2">
    <source>
        <dbReference type="EMBL" id="PNS20842.1"/>
    </source>
</evidence>
<dbReference type="PANTHER" id="PTHR36205">
    <property type="entry name" value="CHROMOSOME 19, WHOLE GENOME SHOTGUN SEQUENCE"/>
    <property type="match status" value="1"/>
</dbReference>
<comment type="caution">
    <text evidence="2">The sequence shown here is derived from an EMBL/GenBank/DDBJ whole genome shotgun (WGS) entry which is preliminary data.</text>
</comment>
<keyword evidence="1" id="KW-1133">Transmembrane helix</keyword>
<evidence type="ECO:0000256" key="1">
    <source>
        <dbReference type="SAM" id="Phobius"/>
    </source>
</evidence>
<reference evidence="2 3" key="1">
    <citation type="submission" date="2017-06" db="EMBL/GenBank/DDBJ databases">
        <title>Draft genome sequence of a variant of Elsinoe murrayae.</title>
        <authorList>
            <person name="Cheng Q."/>
        </authorList>
    </citation>
    <scope>NUCLEOTIDE SEQUENCE [LARGE SCALE GENOMIC DNA]</scope>
    <source>
        <strain evidence="2 3">CQ-2017a</strain>
    </source>
</reference>
<protein>
    <submittedName>
        <fullName evidence="2">Uncharacterized protein</fullName>
    </submittedName>
</protein>
<dbReference type="AlphaFoldDB" id="A0A2K1R0K8"/>
<dbReference type="Proteomes" id="UP000243797">
    <property type="component" value="Unassembled WGS sequence"/>
</dbReference>
<dbReference type="InParanoid" id="A0A2K1R0K8"/>
<organism evidence="2 3">
    <name type="scientific">Sphaceloma murrayae</name>
    <dbReference type="NCBI Taxonomy" id="2082308"/>
    <lineage>
        <taxon>Eukaryota</taxon>
        <taxon>Fungi</taxon>
        <taxon>Dikarya</taxon>
        <taxon>Ascomycota</taxon>
        <taxon>Pezizomycotina</taxon>
        <taxon>Dothideomycetes</taxon>
        <taxon>Dothideomycetidae</taxon>
        <taxon>Myriangiales</taxon>
        <taxon>Elsinoaceae</taxon>
        <taxon>Sphaceloma</taxon>
    </lineage>
</organism>